<evidence type="ECO:0000256" key="8">
    <source>
        <dbReference type="HAMAP-Rule" id="MF_01105"/>
    </source>
</evidence>
<dbReference type="PANTHER" id="PTHR30602">
    <property type="entry name" value="AMINO-ACID ACETYLTRANSFERASE"/>
    <property type="match status" value="1"/>
</dbReference>
<evidence type="ECO:0000256" key="7">
    <source>
        <dbReference type="ARBA" id="ARBA00048372"/>
    </source>
</evidence>
<dbReference type="Pfam" id="PF00696">
    <property type="entry name" value="AA_kinase"/>
    <property type="match status" value="1"/>
</dbReference>
<dbReference type="PANTHER" id="PTHR30602:SF12">
    <property type="entry name" value="AMINO-ACID ACETYLTRANSFERASE NAGS1, CHLOROPLASTIC-RELATED"/>
    <property type="match status" value="1"/>
</dbReference>
<organism evidence="10 11">
    <name type="scientific">Aquabacterium olei</name>
    <dbReference type="NCBI Taxonomy" id="1296669"/>
    <lineage>
        <taxon>Bacteria</taxon>
        <taxon>Pseudomonadati</taxon>
        <taxon>Pseudomonadota</taxon>
        <taxon>Betaproteobacteria</taxon>
        <taxon>Burkholderiales</taxon>
        <taxon>Aquabacterium</taxon>
    </lineage>
</organism>
<dbReference type="NCBIfam" id="TIGR01890">
    <property type="entry name" value="N-Ac-Glu-synth"/>
    <property type="match status" value="1"/>
</dbReference>
<dbReference type="GO" id="GO:0005737">
    <property type="term" value="C:cytoplasm"/>
    <property type="evidence" value="ECO:0007669"/>
    <property type="project" value="UniProtKB-SubCell"/>
</dbReference>
<comment type="catalytic activity">
    <reaction evidence="7 8">
        <text>L-glutamate + acetyl-CoA = N-acetyl-L-glutamate + CoA + H(+)</text>
        <dbReference type="Rhea" id="RHEA:24292"/>
        <dbReference type="ChEBI" id="CHEBI:15378"/>
        <dbReference type="ChEBI" id="CHEBI:29985"/>
        <dbReference type="ChEBI" id="CHEBI:44337"/>
        <dbReference type="ChEBI" id="CHEBI:57287"/>
        <dbReference type="ChEBI" id="CHEBI:57288"/>
        <dbReference type="EC" id="2.3.1.1"/>
    </reaction>
</comment>
<reference evidence="10 11" key="1">
    <citation type="submission" date="2018-05" db="EMBL/GenBank/DDBJ databases">
        <title>complete genome sequence of Aquabacterium olei NBRC 110486.</title>
        <authorList>
            <person name="Tang B."/>
            <person name="Chang J."/>
            <person name="Zhang L."/>
            <person name="Yang H."/>
        </authorList>
    </citation>
    <scope>NUCLEOTIDE SEQUENCE [LARGE SCALE GENOMIC DNA]</scope>
    <source>
        <strain evidence="10 11">NBRC 110486</strain>
    </source>
</reference>
<dbReference type="InterPro" id="IPR010167">
    <property type="entry name" value="NH2A_AcTrfase"/>
</dbReference>
<keyword evidence="6 8" id="KW-0012">Acyltransferase</keyword>
<keyword evidence="4 8" id="KW-0028">Amino-acid biosynthesis</keyword>
<dbReference type="NCBIfam" id="NF003641">
    <property type="entry name" value="PRK05279.1"/>
    <property type="match status" value="1"/>
</dbReference>
<keyword evidence="8" id="KW-0963">Cytoplasm</keyword>
<dbReference type="RefSeq" id="WP_109037028.1">
    <property type="nucleotide sequence ID" value="NZ_CP029210.1"/>
</dbReference>
<dbReference type="InterPro" id="IPR036393">
    <property type="entry name" value="AceGlu_kinase-like_sf"/>
</dbReference>
<dbReference type="GO" id="GO:0004042">
    <property type="term" value="F:L-glutamate N-acetyltransferase activity"/>
    <property type="evidence" value="ECO:0007669"/>
    <property type="project" value="UniProtKB-UniRule"/>
</dbReference>
<dbReference type="Proteomes" id="UP000244892">
    <property type="component" value="Chromosome"/>
</dbReference>
<dbReference type="PROSITE" id="PS51186">
    <property type="entry name" value="GNAT"/>
    <property type="match status" value="1"/>
</dbReference>
<evidence type="ECO:0000256" key="5">
    <source>
        <dbReference type="ARBA" id="ARBA00022679"/>
    </source>
</evidence>
<evidence type="ECO:0000313" key="11">
    <source>
        <dbReference type="Proteomes" id="UP000244892"/>
    </source>
</evidence>
<comment type="subcellular location">
    <subcellularLocation>
        <location evidence="8">Cytoplasm</location>
    </subcellularLocation>
</comment>
<dbReference type="AlphaFoldDB" id="A0A2U8FSJ3"/>
<dbReference type="InterPro" id="IPR033719">
    <property type="entry name" value="NAGS_kin"/>
</dbReference>
<dbReference type="GO" id="GO:0006526">
    <property type="term" value="P:L-arginine biosynthetic process"/>
    <property type="evidence" value="ECO:0007669"/>
    <property type="project" value="UniProtKB-UniRule"/>
</dbReference>
<evidence type="ECO:0000313" key="10">
    <source>
        <dbReference type="EMBL" id="AWI54032.1"/>
    </source>
</evidence>
<keyword evidence="5 8" id="KW-0808">Transferase</keyword>
<dbReference type="CDD" id="cd04237">
    <property type="entry name" value="AAK_NAGS-ABP"/>
    <property type="match status" value="1"/>
</dbReference>
<comment type="similarity">
    <text evidence="2 8">Belongs to the acetyltransferase family. ArgA subfamily.</text>
</comment>
<protein>
    <recommendedName>
        <fullName evidence="8">Amino-acid acetyltransferase</fullName>
        <ecNumber evidence="8">2.3.1.1</ecNumber>
    </recommendedName>
    <alternativeName>
        <fullName evidence="8">N-acetylglutamate synthase</fullName>
        <shortName evidence="8">AGS</shortName>
        <shortName evidence="8">NAGS</shortName>
    </alternativeName>
</protein>
<dbReference type="SUPFAM" id="SSF53633">
    <property type="entry name" value="Carbamate kinase-like"/>
    <property type="match status" value="1"/>
</dbReference>
<evidence type="ECO:0000256" key="2">
    <source>
        <dbReference type="ARBA" id="ARBA00009145"/>
    </source>
</evidence>
<feature type="domain" description="N-acetyltransferase" evidence="9">
    <location>
        <begin position="313"/>
        <end position="460"/>
    </location>
</feature>
<dbReference type="CDD" id="cd04301">
    <property type="entry name" value="NAT_SF"/>
    <property type="match status" value="1"/>
</dbReference>
<evidence type="ECO:0000256" key="6">
    <source>
        <dbReference type="ARBA" id="ARBA00023315"/>
    </source>
</evidence>
<dbReference type="Gene3D" id="3.40.630.30">
    <property type="match status" value="1"/>
</dbReference>
<dbReference type="EMBL" id="CP029210">
    <property type="protein sequence ID" value="AWI54032.1"/>
    <property type="molecule type" value="Genomic_DNA"/>
</dbReference>
<keyword evidence="11" id="KW-1185">Reference proteome</keyword>
<proteinExistence type="inferred from homology"/>
<dbReference type="OrthoDB" id="9802238at2"/>
<dbReference type="InterPro" id="IPR001048">
    <property type="entry name" value="Asp/Glu/Uridylate_kinase"/>
</dbReference>
<evidence type="ECO:0000256" key="4">
    <source>
        <dbReference type="ARBA" id="ARBA00022605"/>
    </source>
</evidence>
<dbReference type="InterPro" id="IPR016181">
    <property type="entry name" value="Acyl_CoA_acyltransferase"/>
</dbReference>
<evidence type="ECO:0000256" key="1">
    <source>
        <dbReference type="ARBA" id="ARBA00004925"/>
    </source>
</evidence>
<dbReference type="Gene3D" id="3.40.1160.10">
    <property type="entry name" value="Acetylglutamate kinase-like"/>
    <property type="match status" value="1"/>
</dbReference>
<dbReference type="EC" id="2.3.1.1" evidence="8"/>
<comment type="miscellaneous">
    <text evidence="8">In bacteria which possess the bifunctional enzyme ornithine acetyltransferase/N-acetylglutamate synthase (ArgJ), ArgA fulfills an anaplerotic role.</text>
</comment>
<accession>A0A2U8FSJ3</accession>
<evidence type="ECO:0000256" key="3">
    <source>
        <dbReference type="ARBA" id="ARBA00022571"/>
    </source>
</evidence>
<dbReference type="SUPFAM" id="SSF55729">
    <property type="entry name" value="Acyl-CoA N-acyltransferases (Nat)"/>
    <property type="match status" value="1"/>
</dbReference>
<keyword evidence="3 8" id="KW-0055">Arginine biosynthesis</keyword>
<dbReference type="HAMAP" id="MF_01105">
    <property type="entry name" value="N_acetyl_glu_synth"/>
    <property type="match status" value="1"/>
</dbReference>
<gene>
    <name evidence="8" type="primary">argA</name>
    <name evidence="10" type="ORF">DEH84_11795</name>
</gene>
<dbReference type="UniPathway" id="UPA00068">
    <property type="reaction ID" value="UER00106"/>
</dbReference>
<evidence type="ECO:0000259" key="9">
    <source>
        <dbReference type="PROSITE" id="PS51186"/>
    </source>
</evidence>
<dbReference type="PIRSF" id="PIRSF000423">
    <property type="entry name" value="ArgA"/>
    <property type="match status" value="1"/>
</dbReference>
<name>A0A2U8FSJ3_9BURK</name>
<sequence>MDLVFPHTFVPWFRSVAPHIHAHRGKTFVVGLSGELIAAGKLESFVQDLALMQAMGIRIVLAHGFRPQLEEQLRLKGQESKFSHGMRITDAVALDCAQEAAGQLRYEIEAAFSLGLPNTPMAGASVSVISGNFVTARPVGIVDGVDFIHTGLVRKIDAMAVRRAIDTGALVMLSPFGFSHTGEAFNLSMEDVATSAAIALKADKLIFVTEVRGILQSIVQDPARAAELEARQHDPDVEIDQELALADARRLLAALPNPLQPTDTAYYLQHAVKASEGGVERVHIIPYKVDGALLMEVFTHDGVGTMIVDEKLESLREAAPDDVGGILQLIEPFEQDGTLVKRSRTEIERDIHQYTVIEHDGVIFGCAALYPFPEASTAEMAALTISPNVQGQGDGERILKRIEQRARAMGLSTLFVLTTRTMHWFIKRGFAPVDPDWLPEARKRSYKWDRRSQVLVKNLK</sequence>
<dbReference type="KEGG" id="aon:DEH84_11795"/>
<dbReference type="InterPro" id="IPR000182">
    <property type="entry name" value="GNAT_dom"/>
</dbReference>
<comment type="pathway">
    <text evidence="1 8">Amino-acid biosynthesis; L-arginine biosynthesis; N(2)-acetyl-L-ornithine from L-glutamate: step 1/4.</text>
</comment>
<dbReference type="Pfam" id="PF00583">
    <property type="entry name" value="Acetyltransf_1"/>
    <property type="match status" value="1"/>
</dbReference>